<dbReference type="Proteomes" id="UP001054945">
    <property type="component" value="Unassembled WGS sequence"/>
</dbReference>
<evidence type="ECO:0000313" key="1">
    <source>
        <dbReference type="EMBL" id="GIY73488.1"/>
    </source>
</evidence>
<proteinExistence type="predicted"/>
<protein>
    <submittedName>
        <fullName evidence="1">Uncharacterized protein</fullName>
    </submittedName>
</protein>
<reference evidence="1 2" key="1">
    <citation type="submission" date="2021-06" db="EMBL/GenBank/DDBJ databases">
        <title>Caerostris extrusa draft genome.</title>
        <authorList>
            <person name="Kono N."/>
            <person name="Arakawa K."/>
        </authorList>
    </citation>
    <scope>NUCLEOTIDE SEQUENCE [LARGE SCALE GENOMIC DNA]</scope>
</reference>
<dbReference type="EMBL" id="BPLR01015087">
    <property type="protein sequence ID" value="GIY73488.1"/>
    <property type="molecule type" value="Genomic_DNA"/>
</dbReference>
<name>A0AAV4VVI2_CAEEX</name>
<keyword evidence="2" id="KW-1185">Reference proteome</keyword>
<sequence>MGRRQHSHFIKNSRERHCNGEMMKSTFSVTVYFLHIVRNRCPLLNVEICHFPIRWPRIGAPHFCGAKTLAVFDFPIPNLTGSEGKIENYPHYLKPQSDSSGANTHQLRGYSSAAQYQFCKQREKWLEEKGGGKNRTVISQRTAMAVTAVGKDEISIFCDCLFLRIAARF</sequence>
<comment type="caution">
    <text evidence="1">The sequence shown here is derived from an EMBL/GenBank/DDBJ whole genome shotgun (WGS) entry which is preliminary data.</text>
</comment>
<dbReference type="AlphaFoldDB" id="A0AAV4VVI2"/>
<accession>A0AAV4VVI2</accession>
<gene>
    <name evidence="1" type="ORF">CEXT_272171</name>
</gene>
<organism evidence="1 2">
    <name type="scientific">Caerostris extrusa</name>
    <name type="common">Bark spider</name>
    <name type="synonym">Caerostris bankana</name>
    <dbReference type="NCBI Taxonomy" id="172846"/>
    <lineage>
        <taxon>Eukaryota</taxon>
        <taxon>Metazoa</taxon>
        <taxon>Ecdysozoa</taxon>
        <taxon>Arthropoda</taxon>
        <taxon>Chelicerata</taxon>
        <taxon>Arachnida</taxon>
        <taxon>Araneae</taxon>
        <taxon>Araneomorphae</taxon>
        <taxon>Entelegynae</taxon>
        <taxon>Araneoidea</taxon>
        <taxon>Araneidae</taxon>
        <taxon>Caerostris</taxon>
    </lineage>
</organism>
<evidence type="ECO:0000313" key="2">
    <source>
        <dbReference type="Proteomes" id="UP001054945"/>
    </source>
</evidence>